<dbReference type="Pfam" id="PF07734">
    <property type="entry name" value="FBA_1"/>
    <property type="match status" value="1"/>
</dbReference>
<dbReference type="SMART" id="SM00256">
    <property type="entry name" value="FBOX"/>
    <property type="match status" value="1"/>
</dbReference>
<dbReference type="NCBIfam" id="TIGR01640">
    <property type="entry name" value="F_box_assoc_1"/>
    <property type="match status" value="1"/>
</dbReference>
<dbReference type="AlphaFoldDB" id="A0A8B8LRZ6"/>
<keyword evidence="2" id="KW-1185">Reference proteome</keyword>
<dbReference type="Proteomes" id="UP000694853">
    <property type="component" value="Unplaced"/>
</dbReference>
<accession>A0A8B8LRZ6</accession>
<organism evidence="2 3">
    <name type="scientific">Abrus precatorius</name>
    <name type="common">Indian licorice</name>
    <name type="synonym">Glycine abrus</name>
    <dbReference type="NCBI Taxonomy" id="3816"/>
    <lineage>
        <taxon>Eukaryota</taxon>
        <taxon>Viridiplantae</taxon>
        <taxon>Streptophyta</taxon>
        <taxon>Embryophyta</taxon>
        <taxon>Tracheophyta</taxon>
        <taxon>Spermatophyta</taxon>
        <taxon>Magnoliopsida</taxon>
        <taxon>eudicotyledons</taxon>
        <taxon>Gunneridae</taxon>
        <taxon>Pentapetalae</taxon>
        <taxon>rosids</taxon>
        <taxon>fabids</taxon>
        <taxon>Fabales</taxon>
        <taxon>Fabaceae</taxon>
        <taxon>Papilionoideae</taxon>
        <taxon>50 kb inversion clade</taxon>
        <taxon>NPAAA clade</taxon>
        <taxon>indigoferoid/millettioid clade</taxon>
        <taxon>Abreae</taxon>
        <taxon>Abrus</taxon>
    </lineage>
</organism>
<dbReference type="PANTHER" id="PTHR31672">
    <property type="entry name" value="BNACNNG10540D PROTEIN"/>
    <property type="match status" value="1"/>
</dbReference>
<dbReference type="InterPro" id="IPR006527">
    <property type="entry name" value="F-box-assoc_dom_typ1"/>
</dbReference>
<feature type="domain" description="F-box" evidence="1">
    <location>
        <begin position="34"/>
        <end position="87"/>
    </location>
</feature>
<reference evidence="3" key="2">
    <citation type="submission" date="2025-08" db="UniProtKB">
        <authorList>
            <consortium name="RefSeq"/>
        </authorList>
    </citation>
    <scope>IDENTIFICATION</scope>
    <source>
        <tissue evidence="3">Young leaves</tissue>
    </source>
</reference>
<gene>
    <name evidence="3" type="primary">LOC113867453</name>
</gene>
<sequence>MTVLVLFAVLYTLYFMTILVLSSHSQVLKERKERMRIDDLPRELVSNVLSRLPVKVLMLCKCVCKSWFDLITDPHFITNYYVVYNNLQTQDEHLLVIRRPFLSGLKTYISVLSWNVNDPKELVSSDVLNPPYEYNSDHKYWTEIMGPCNGIYFLEGNPNVMINPSLRQFRALPDSRFTSPHGTHSITDYAGFGFDPKTNDYKVVVVKDLWLKETDERKLGYWTAELYSLNSNSWRKLDDALPLPIEIWGSSRVYTYVNNCCHWWGYVDESDRTEDVVLAFDMVNETFRKIKVPRIRCSSEEEFATLAPFNESATIGVIVYPVKGTEKRFDVWVMKDYWDQGSWVKQYSVGPVLVIYKLVGFYGSNRFLWKDSNERLVLYDSEQTRDLQVYGKYDSTRAARYMESLASLHRGNEIGHQCFSCSFVPDPLLHQSE</sequence>
<dbReference type="InterPro" id="IPR036047">
    <property type="entry name" value="F-box-like_dom_sf"/>
</dbReference>
<reference evidence="2" key="1">
    <citation type="journal article" date="2019" name="Toxins">
        <title>Detection of Abrin-Like and Prepropulchellin-Like Toxin Genes and Transcripts Using Whole Genome Sequencing and Full-Length Transcript Sequencing of Abrus precatorius.</title>
        <authorList>
            <person name="Hovde B.T."/>
            <person name="Daligault H.E."/>
            <person name="Hanschen E.R."/>
            <person name="Kunde Y.A."/>
            <person name="Johnson M.B."/>
            <person name="Starkenburg S.R."/>
            <person name="Johnson S.L."/>
        </authorList>
    </citation>
    <scope>NUCLEOTIDE SEQUENCE [LARGE SCALE GENOMIC DNA]</scope>
</reference>
<dbReference type="CDD" id="cd22157">
    <property type="entry name" value="F-box_AtFBW1-like"/>
    <property type="match status" value="1"/>
</dbReference>
<name>A0A8B8LRZ6_ABRPR</name>
<dbReference type="RefSeq" id="XP_027358597.1">
    <property type="nucleotide sequence ID" value="XM_027502796.1"/>
</dbReference>
<dbReference type="OrthoDB" id="1867629at2759"/>
<protein>
    <submittedName>
        <fullName evidence="3">F-box protein CPR1-like</fullName>
    </submittedName>
</protein>
<dbReference type="PROSITE" id="PS50181">
    <property type="entry name" value="FBOX"/>
    <property type="match status" value="1"/>
</dbReference>
<dbReference type="PANTHER" id="PTHR31672:SF13">
    <property type="entry name" value="F-BOX PROTEIN CPR30-LIKE"/>
    <property type="match status" value="1"/>
</dbReference>
<dbReference type="Pfam" id="PF00646">
    <property type="entry name" value="F-box"/>
    <property type="match status" value="1"/>
</dbReference>
<dbReference type="GeneID" id="113867453"/>
<dbReference type="KEGG" id="aprc:113867453"/>
<dbReference type="SUPFAM" id="SSF81383">
    <property type="entry name" value="F-box domain"/>
    <property type="match status" value="1"/>
</dbReference>
<dbReference type="Gene3D" id="1.20.1280.50">
    <property type="match status" value="1"/>
</dbReference>
<dbReference type="InterPro" id="IPR001810">
    <property type="entry name" value="F-box_dom"/>
</dbReference>
<dbReference type="InterPro" id="IPR050796">
    <property type="entry name" value="SCF_F-box_component"/>
</dbReference>
<dbReference type="InterPro" id="IPR017451">
    <property type="entry name" value="F-box-assoc_interact_dom"/>
</dbReference>
<evidence type="ECO:0000313" key="3">
    <source>
        <dbReference type="RefSeq" id="XP_027358597.1"/>
    </source>
</evidence>
<evidence type="ECO:0000313" key="2">
    <source>
        <dbReference type="Proteomes" id="UP000694853"/>
    </source>
</evidence>
<evidence type="ECO:0000259" key="1">
    <source>
        <dbReference type="PROSITE" id="PS50181"/>
    </source>
</evidence>
<proteinExistence type="predicted"/>